<dbReference type="Pfam" id="PF01546">
    <property type="entry name" value="Peptidase_M20"/>
    <property type="match status" value="1"/>
</dbReference>
<dbReference type="Proteomes" id="UP000469346">
    <property type="component" value="Unassembled WGS sequence"/>
</dbReference>
<keyword evidence="4" id="KW-0862">Zinc</keyword>
<dbReference type="GO" id="GO:0046872">
    <property type="term" value="F:metal ion binding"/>
    <property type="evidence" value="ECO:0007669"/>
    <property type="project" value="UniProtKB-UniRule"/>
</dbReference>
<dbReference type="RefSeq" id="WP_163299537.1">
    <property type="nucleotide sequence ID" value="NZ_JAAGRR010000161.1"/>
</dbReference>
<keyword evidence="9" id="KW-1185">Reference proteome</keyword>
<evidence type="ECO:0000256" key="1">
    <source>
        <dbReference type="ARBA" id="ARBA00001947"/>
    </source>
</evidence>
<organism evidence="8 9">
    <name type="scientific">Dissulfurirhabdus thermomarina</name>
    <dbReference type="NCBI Taxonomy" id="1765737"/>
    <lineage>
        <taxon>Bacteria</taxon>
        <taxon>Deltaproteobacteria</taxon>
        <taxon>Dissulfurirhabdaceae</taxon>
        <taxon>Dissulfurirhabdus</taxon>
    </lineage>
</organism>
<dbReference type="PANTHER" id="PTHR42994:SF2">
    <property type="entry name" value="PEPTIDASE"/>
    <property type="match status" value="1"/>
</dbReference>
<dbReference type="PIRSF" id="PIRSF001123">
    <property type="entry name" value="PepA_GA"/>
    <property type="match status" value="1"/>
</dbReference>
<evidence type="ECO:0000256" key="2">
    <source>
        <dbReference type="ARBA" id="ARBA00022723"/>
    </source>
</evidence>
<dbReference type="Gene3D" id="3.40.630.10">
    <property type="entry name" value="Zn peptidases"/>
    <property type="match status" value="1"/>
</dbReference>
<comment type="similarity">
    <text evidence="5">Belongs to the peptidase M42 family.</text>
</comment>
<evidence type="ECO:0000256" key="6">
    <source>
        <dbReference type="PIRSR" id="PIRSR001123-2"/>
    </source>
</evidence>
<feature type="binding site" evidence="6">
    <location>
        <position position="365"/>
    </location>
    <ligand>
        <name>Zn(2+)</name>
        <dbReference type="ChEBI" id="CHEBI:29105"/>
        <label>2</label>
    </ligand>
</feature>
<proteinExistence type="inferred from homology"/>
<evidence type="ECO:0000256" key="5">
    <source>
        <dbReference type="PIRNR" id="PIRNR001123"/>
    </source>
</evidence>
<dbReference type="PANTHER" id="PTHR42994">
    <property type="entry name" value="PEPTIDASE T"/>
    <property type="match status" value="1"/>
</dbReference>
<name>A0A6N9TY27_DISTH</name>
<dbReference type="GO" id="GO:0004177">
    <property type="term" value="F:aminopeptidase activity"/>
    <property type="evidence" value="ECO:0007669"/>
    <property type="project" value="UniProtKB-UniRule"/>
</dbReference>
<evidence type="ECO:0000313" key="9">
    <source>
        <dbReference type="Proteomes" id="UP000469346"/>
    </source>
</evidence>
<evidence type="ECO:0000313" key="8">
    <source>
        <dbReference type="EMBL" id="NDY43386.1"/>
    </source>
</evidence>
<dbReference type="SUPFAM" id="SSF55031">
    <property type="entry name" value="Bacterial exopeptidase dimerisation domain"/>
    <property type="match status" value="1"/>
</dbReference>
<dbReference type="Pfam" id="PF07687">
    <property type="entry name" value="M20_dimer"/>
    <property type="match status" value="1"/>
</dbReference>
<dbReference type="EMBL" id="JAAGRR010000161">
    <property type="protein sequence ID" value="NDY43386.1"/>
    <property type="molecule type" value="Genomic_DNA"/>
</dbReference>
<dbReference type="SUPFAM" id="SSF53187">
    <property type="entry name" value="Zn-dependent exopeptidases"/>
    <property type="match status" value="1"/>
</dbReference>
<comment type="caution">
    <text evidence="8">The sequence shown here is derived from an EMBL/GenBank/DDBJ whole genome shotgun (WGS) entry which is preliminary data.</text>
</comment>
<dbReference type="Gene3D" id="3.30.70.360">
    <property type="match status" value="1"/>
</dbReference>
<dbReference type="AlphaFoldDB" id="A0A6N9TY27"/>
<dbReference type="NCBIfam" id="TIGR01883">
    <property type="entry name" value="PepT-like"/>
    <property type="match status" value="1"/>
</dbReference>
<dbReference type="InterPro" id="IPR010162">
    <property type="entry name" value="PepT-like"/>
</dbReference>
<keyword evidence="2 6" id="KW-0479">Metal-binding</keyword>
<evidence type="ECO:0000259" key="7">
    <source>
        <dbReference type="Pfam" id="PF07687"/>
    </source>
</evidence>
<comment type="cofactor">
    <cofactor evidence="6">
        <name>a divalent metal cation</name>
        <dbReference type="ChEBI" id="CHEBI:60240"/>
    </cofactor>
    <text evidence="6">Binds 2 divalent metal cations per subunit.</text>
</comment>
<feature type="domain" description="Peptidase M20 dimerisation" evidence="7">
    <location>
        <begin position="188"/>
        <end position="274"/>
    </location>
</feature>
<evidence type="ECO:0000256" key="3">
    <source>
        <dbReference type="ARBA" id="ARBA00022801"/>
    </source>
</evidence>
<evidence type="ECO:0000256" key="4">
    <source>
        <dbReference type="ARBA" id="ARBA00022833"/>
    </source>
</evidence>
<accession>A0A6N9TY27</accession>
<gene>
    <name evidence="8" type="ORF">G3N55_11105</name>
</gene>
<dbReference type="InterPro" id="IPR011650">
    <property type="entry name" value="Peptidase_M20_dimer"/>
</dbReference>
<dbReference type="InterPro" id="IPR002933">
    <property type="entry name" value="Peptidase_M20"/>
</dbReference>
<dbReference type="InterPro" id="IPR008007">
    <property type="entry name" value="Peptidase_M42"/>
</dbReference>
<dbReference type="InterPro" id="IPR036264">
    <property type="entry name" value="Bact_exopeptidase_dim_dom"/>
</dbReference>
<protein>
    <submittedName>
        <fullName evidence="8">M20/M25/M40 family metallo-hydrolase</fullName>
    </submittedName>
</protein>
<sequence>MDSAPASRPLRVDPDRLARTFTELVSVDSPSREEGAVAALVRRTFEALGAEVEEDETRSATGSQSGNLVVRVPGALSVPPPFFCAHLDTVEPGRGVRVRFEDGVFRSDGTTVLGADDKAAVACLAEAVRCLRERGAPHPPVEFLFTVCEEIGLLGAKALDPELLRARAGYALDSTDTDLLINRAPAAIRYTARVLGRSAHAGLNPEAGINAIRVAAEALVRVPTGRIDPETTANVGVIRGGAATNIVPEEVVIEGEVRSHDPARLREVQDAVLAAFHGPVLEAGARPAPPGADPPLPRVQTEVRDDYPLLHVPEDAPVVRTALEAAAGLGRPLRLHRTGGGSDANVLCGKGLSTVILGIGMADVHTTAESIRLSDMVATTELVGAILDRWSGRRA</sequence>
<comment type="cofactor">
    <cofactor evidence="1">
        <name>Zn(2+)</name>
        <dbReference type="ChEBI" id="CHEBI:29105"/>
    </cofactor>
</comment>
<keyword evidence="3 8" id="KW-0378">Hydrolase</keyword>
<reference evidence="8 9" key="1">
    <citation type="submission" date="2020-02" db="EMBL/GenBank/DDBJ databases">
        <title>Comparative genomics of sulfur disproportionating microorganisms.</title>
        <authorList>
            <person name="Ward L.M."/>
            <person name="Bertran E."/>
            <person name="Johnston D.T."/>
        </authorList>
    </citation>
    <scope>NUCLEOTIDE SEQUENCE [LARGE SCALE GENOMIC DNA]</scope>
    <source>
        <strain evidence="8 9">DSM 100025</strain>
    </source>
</reference>